<evidence type="ECO:0000313" key="2">
    <source>
        <dbReference type="Proteomes" id="UP001208689"/>
    </source>
</evidence>
<gene>
    <name evidence="1" type="ORF">NEF87_001412</name>
</gene>
<organism evidence="1 2">
    <name type="scientific">Candidatus Lokiarchaeum ossiferum</name>
    <dbReference type="NCBI Taxonomy" id="2951803"/>
    <lineage>
        <taxon>Archaea</taxon>
        <taxon>Promethearchaeati</taxon>
        <taxon>Promethearchaeota</taxon>
        <taxon>Promethearchaeia</taxon>
        <taxon>Promethearchaeales</taxon>
        <taxon>Promethearchaeaceae</taxon>
        <taxon>Candidatus Lokiarchaeum</taxon>
    </lineage>
</organism>
<proteinExistence type="predicted"/>
<keyword evidence="2" id="KW-1185">Reference proteome</keyword>
<accession>A0ABY6HRW0</accession>
<dbReference type="Proteomes" id="UP001208689">
    <property type="component" value="Chromosome"/>
</dbReference>
<reference evidence="1" key="1">
    <citation type="submission" date="2022-09" db="EMBL/GenBank/DDBJ databases">
        <title>Actin cytoskeleton and complex cell architecture in an #Asgard archaeon.</title>
        <authorList>
            <person name="Ponce Toledo R.I."/>
            <person name="Schleper C."/>
            <person name="Rodrigues Oliveira T."/>
            <person name="Wollweber F."/>
            <person name="Xu J."/>
            <person name="Rittmann S."/>
            <person name="Klingl A."/>
            <person name="Pilhofer M."/>
        </authorList>
    </citation>
    <scope>NUCLEOTIDE SEQUENCE</scope>
    <source>
        <strain evidence="1">B-35</strain>
    </source>
</reference>
<sequence length="126" mass="14132">MASEELLITSVNEPILQSDPNLVDEQMLDLFSSKIKACFPTFVASVVTDMDGFPLHADVGNSMDENLLALSAVVSKRRIIDVSSYHRLVRPLNKNTRLLVLLEKSRENYANVGIFEEIVKNENPLE</sequence>
<protein>
    <recommendedName>
        <fullName evidence="3">Roadblock/LAMTOR2 domain-containing protein</fullName>
    </recommendedName>
</protein>
<name>A0ABY6HRW0_9ARCH</name>
<evidence type="ECO:0000313" key="1">
    <source>
        <dbReference type="EMBL" id="UYP45127.1"/>
    </source>
</evidence>
<dbReference type="EMBL" id="CP104013">
    <property type="protein sequence ID" value="UYP45127.1"/>
    <property type="molecule type" value="Genomic_DNA"/>
</dbReference>
<evidence type="ECO:0008006" key="3">
    <source>
        <dbReference type="Google" id="ProtNLM"/>
    </source>
</evidence>